<dbReference type="Pfam" id="PF11383">
    <property type="entry name" value="DUF3187"/>
    <property type="match status" value="1"/>
</dbReference>
<reference evidence="1 2" key="1">
    <citation type="submission" date="2021-05" db="EMBL/GenBank/DDBJ databases">
        <title>Genetic and Functional Diversity in Clade A Lucinid endosymbionts from the Bahamas.</title>
        <authorList>
            <person name="Giani N.M."/>
            <person name="Engel A.S."/>
            <person name="Campbell B.J."/>
        </authorList>
    </citation>
    <scope>NUCLEOTIDE SEQUENCE [LARGE SCALE GENOMIC DNA]</scope>
    <source>
        <strain evidence="1">LUC16012Gg_MoonRockCtena</strain>
    </source>
</reference>
<gene>
    <name evidence="1" type="ORF">KME65_14240</name>
</gene>
<evidence type="ECO:0000313" key="1">
    <source>
        <dbReference type="EMBL" id="MBT2990111.1"/>
    </source>
</evidence>
<organism evidence="1 2">
    <name type="scientific">Candidatus Thiodiazotropha taylori</name>
    <dbReference type="NCBI Taxonomy" id="2792791"/>
    <lineage>
        <taxon>Bacteria</taxon>
        <taxon>Pseudomonadati</taxon>
        <taxon>Pseudomonadota</taxon>
        <taxon>Gammaproteobacteria</taxon>
        <taxon>Chromatiales</taxon>
        <taxon>Sedimenticolaceae</taxon>
        <taxon>Candidatus Thiodiazotropha</taxon>
    </lineage>
</organism>
<accession>A0A944MA49</accession>
<protein>
    <submittedName>
        <fullName evidence="1">DUF3187 family protein</fullName>
    </submittedName>
</protein>
<dbReference type="InterPro" id="IPR021523">
    <property type="entry name" value="DUF3187"/>
</dbReference>
<evidence type="ECO:0000313" key="2">
    <source>
        <dbReference type="Proteomes" id="UP000770889"/>
    </source>
</evidence>
<proteinExistence type="predicted"/>
<name>A0A944MA49_9GAMM</name>
<dbReference type="AlphaFoldDB" id="A0A944MA49"/>
<comment type="caution">
    <text evidence="1">The sequence shown here is derived from an EMBL/GenBank/DDBJ whole genome shotgun (WGS) entry which is preliminary data.</text>
</comment>
<dbReference type="Proteomes" id="UP000770889">
    <property type="component" value="Unassembled WGS sequence"/>
</dbReference>
<sequence>MPAADMRGAILLSIPRYILYLILLGYLPSLSVQAQGMDVDPFHVRNMNPFALIYGMPAASSSRLLAERDSSLQLTADVANNSIESDSDGERIRLDGETYRLALIWQRGLASDWQIGIELPFLFHRDGVMDGLIENWHDFFSLSNSDREDWPRNSLVYRYENSEGEQILVDRKSSGIGDIVLSLSRALGADRDSNRRMALHTSLKLPTGDADELLGSGALDLAFWISASDRWKLWQWPLNLYGQAGVLLKGEGDLLEDLQEDLVLFGTLGVGWRPEEWIDLKAQVDTHSSHYDSELDQLGGAAIMLTVGGSLHLDGDSRRIDISIGENLTTDSVPDFMINLAYVQRFTTSLKE</sequence>
<dbReference type="EMBL" id="JAHHGM010000013">
    <property type="protein sequence ID" value="MBT2990111.1"/>
    <property type="molecule type" value="Genomic_DNA"/>
</dbReference>